<dbReference type="Proteomes" id="UP000295673">
    <property type="component" value="Unassembled WGS sequence"/>
</dbReference>
<comment type="caution">
    <text evidence="20">The sequence shown here is derived from an EMBL/GenBank/DDBJ whole genome shotgun (WGS) entry which is preliminary data.</text>
</comment>
<evidence type="ECO:0000256" key="14">
    <source>
        <dbReference type="ARBA" id="ARBA00023098"/>
    </source>
</evidence>
<comment type="pathway">
    <text evidence="3 18">Phospholipid metabolism; CDP-diacylglycerol biosynthesis; CDP-diacylglycerol from sn-glycerol 3-phosphate: step 3/3.</text>
</comment>
<evidence type="ECO:0000256" key="9">
    <source>
        <dbReference type="ARBA" id="ARBA00022516"/>
    </source>
</evidence>
<feature type="transmembrane region" description="Helical" evidence="19">
    <location>
        <begin position="216"/>
        <end position="235"/>
    </location>
</feature>
<dbReference type="PANTHER" id="PTHR46382:SF1">
    <property type="entry name" value="PHOSPHATIDATE CYTIDYLYLTRANSFERASE"/>
    <property type="match status" value="1"/>
</dbReference>
<dbReference type="EMBL" id="SMGR01000001">
    <property type="protein sequence ID" value="TCL09263.1"/>
    <property type="molecule type" value="Genomic_DNA"/>
</dbReference>
<comment type="subcellular location">
    <subcellularLocation>
        <location evidence="2">Cell membrane</location>
        <topology evidence="2">Multi-pass membrane protein</topology>
    </subcellularLocation>
</comment>
<evidence type="ECO:0000256" key="13">
    <source>
        <dbReference type="ARBA" id="ARBA00022989"/>
    </source>
</evidence>
<keyword evidence="9" id="KW-0444">Lipid biosynthesis</keyword>
<keyword evidence="17" id="KW-1208">Phospholipid metabolism</keyword>
<name>A0A4R1NRA1_9RHOB</name>
<evidence type="ECO:0000256" key="1">
    <source>
        <dbReference type="ARBA" id="ARBA00001698"/>
    </source>
</evidence>
<feature type="transmembrane region" description="Helical" evidence="19">
    <location>
        <begin position="84"/>
        <end position="103"/>
    </location>
</feature>
<comment type="similarity">
    <text evidence="5 18">Belongs to the CDS family.</text>
</comment>
<evidence type="ECO:0000256" key="18">
    <source>
        <dbReference type="RuleBase" id="RU003938"/>
    </source>
</evidence>
<feature type="transmembrane region" description="Helical" evidence="19">
    <location>
        <begin position="153"/>
        <end position="176"/>
    </location>
</feature>
<dbReference type="UniPathway" id="UPA00557">
    <property type="reaction ID" value="UER00614"/>
</dbReference>
<evidence type="ECO:0000256" key="7">
    <source>
        <dbReference type="ARBA" id="ARBA00019373"/>
    </source>
</evidence>
<feature type="transmembrane region" description="Helical" evidence="19">
    <location>
        <begin position="110"/>
        <end position="133"/>
    </location>
</feature>
<evidence type="ECO:0000256" key="8">
    <source>
        <dbReference type="ARBA" id="ARBA00022475"/>
    </source>
</evidence>
<keyword evidence="12 18" id="KW-0548">Nucleotidyltransferase</keyword>
<evidence type="ECO:0000313" key="20">
    <source>
        <dbReference type="EMBL" id="TCL09263.1"/>
    </source>
</evidence>
<keyword evidence="14" id="KW-0443">Lipid metabolism</keyword>
<proteinExistence type="inferred from homology"/>
<organism evidence="20 21">
    <name type="scientific">Shimia isoporae</name>
    <dbReference type="NCBI Taxonomy" id="647720"/>
    <lineage>
        <taxon>Bacteria</taxon>
        <taxon>Pseudomonadati</taxon>
        <taxon>Pseudomonadota</taxon>
        <taxon>Alphaproteobacteria</taxon>
        <taxon>Rhodobacterales</taxon>
        <taxon>Roseobacteraceae</taxon>
    </lineage>
</organism>
<keyword evidence="11 18" id="KW-0812">Transmembrane</keyword>
<keyword evidence="16" id="KW-0594">Phospholipid biosynthesis</keyword>
<reference evidence="20 21" key="1">
    <citation type="submission" date="2019-03" db="EMBL/GenBank/DDBJ databases">
        <title>Genomic Encyclopedia of Archaeal and Bacterial Type Strains, Phase II (KMG-II): from individual species to whole genera.</title>
        <authorList>
            <person name="Goeker M."/>
        </authorList>
    </citation>
    <scope>NUCLEOTIDE SEQUENCE [LARGE SCALE GENOMIC DNA]</scope>
    <source>
        <strain evidence="20 21">DSM 26433</strain>
    </source>
</reference>
<dbReference type="Pfam" id="PF01148">
    <property type="entry name" value="CTP_transf_1"/>
    <property type="match status" value="1"/>
</dbReference>
<keyword evidence="8" id="KW-1003">Cell membrane</keyword>
<evidence type="ECO:0000256" key="10">
    <source>
        <dbReference type="ARBA" id="ARBA00022679"/>
    </source>
</evidence>
<feature type="transmembrane region" description="Helical" evidence="19">
    <location>
        <begin position="41"/>
        <end position="59"/>
    </location>
</feature>
<dbReference type="GO" id="GO:0016024">
    <property type="term" value="P:CDP-diacylglycerol biosynthetic process"/>
    <property type="evidence" value="ECO:0007669"/>
    <property type="project" value="UniProtKB-UniPathway"/>
</dbReference>
<evidence type="ECO:0000256" key="5">
    <source>
        <dbReference type="ARBA" id="ARBA00010185"/>
    </source>
</evidence>
<feature type="transmembrane region" description="Helical" evidence="19">
    <location>
        <begin position="6"/>
        <end position="29"/>
    </location>
</feature>
<protein>
    <recommendedName>
        <fullName evidence="7 18">Phosphatidate cytidylyltransferase</fullName>
        <ecNumber evidence="6 18">2.7.7.41</ecNumber>
    </recommendedName>
</protein>
<dbReference type="EC" id="2.7.7.41" evidence="6 18"/>
<evidence type="ECO:0000256" key="4">
    <source>
        <dbReference type="ARBA" id="ARBA00005189"/>
    </source>
</evidence>
<keyword evidence="10 18" id="KW-0808">Transferase</keyword>
<evidence type="ECO:0000256" key="15">
    <source>
        <dbReference type="ARBA" id="ARBA00023136"/>
    </source>
</evidence>
<evidence type="ECO:0000256" key="12">
    <source>
        <dbReference type="ARBA" id="ARBA00022695"/>
    </source>
</evidence>
<evidence type="ECO:0000256" key="19">
    <source>
        <dbReference type="SAM" id="Phobius"/>
    </source>
</evidence>
<comment type="pathway">
    <text evidence="4">Lipid metabolism.</text>
</comment>
<keyword evidence="21" id="KW-1185">Reference proteome</keyword>
<evidence type="ECO:0000256" key="16">
    <source>
        <dbReference type="ARBA" id="ARBA00023209"/>
    </source>
</evidence>
<evidence type="ECO:0000313" key="21">
    <source>
        <dbReference type="Proteomes" id="UP000295673"/>
    </source>
</evidence>
<dbReference type="PANTHER" id="PTHR46382">
    <property type="entry name" value="PHOSPHATIDATE CYTIDYLYLTRANSFERASE"/>
    <property type="match status" value="1"/>
</dbReference>
<gene>
    <name evidence="20" type="ORF">BXY66_1308</name>
</gene>
<dbReference type="InterPro" id="IPR000374">
    <property type="entry name" value="PC_trans"/>
</dbReference>
<comment type="catalytic activity">
    <reaction evidence="1 18">
        <text>a 1,2-diacyl-sn-glycero-3-phosphate + CTP + H(+) = a CDP-1,2-diacyl-sn-glycerol + diphosphate</text>
        <dbReference type="Rhea" id="RHEA:16229"/>
        <dbReference type="ChEBI" id="CHEBI:15378"/>
        <dbReference type="ChEBI" id="CHEBI:33019"/>
        <dbReference type="ChEBI" id="CHEBI:37563"/>
        <dbReference type="ChEBI" id="CHEBI:58332"/>
        <dbReference type="ChEBI" id="CHEBI:58608"/>
        <dbReference type="EC" id="2.7.7.41"/>
    </reaction>
</comment>
<dbReference type="PROSITE" id="PS01315">
    <property type="entry name" value="CDS"/>
    <property type="match status" value="1"/>
</dbReference>
<keyword evidence="15 19" id="KW-0472">Membrane</keyword>
<evidence type="ECO:0000256" key="2">
    <source>
        <dbReference type="ARBA" id="ARBA00004651"/>
    </source>
</evidence>
<dbReference type="GO" id="GO:0004605">
    <property type="term" value="F:phosphatidate cytidylyltransferase activity"/>
    <property type="evidence" value="ECO:0007669"/>
    <property type="project" value="UniProtKB-EC"/>
</dbReference>
<dbReference type="GO" id="GO:0005886">
    <property type="term" value="C:plasma membrane"/>
    <property type="evidence" value="ECO:0007669"/>
    <property type="project" value="UniProtKB-SubCell"/>
</dbReference>
<evidence type="ECO:0000256" key="6">
    <source>
        <dbReference type="ARBA" id="ARBA00012487"/>
    </source>
</evidence>
<evidence type="ECO:0000256" key="11">
    <source>
        <dbReference type="ARBA" id="ARBA00022692"/>
    </source>
</evidence>
<evidence type="ECO:0000256" key="3">
    <source>
        <dbReference type="ARBA" id="ARBA00005119"/>
    </source>
</evidence>
<sequence length="236" mass="24576">MLIVGAGAIWLGGFWFHVLVAVIGGGMLWELTRIMGGPSKVAIPMGVLAAVALVAVPYLPWEVKLPALIAVALAGTGQIKKDRLIYAAYAAGLILACYGLIVVRDVRGIYWVVWLVLVVVATDVAGYFAGRLIGGPKFWPKVSPKKTWAGTSAGWIAAAIVGIVFGGTPLIVLSVLTSFASQMGDVAESAIKRRAGIKDSSNLIPGHGGLLDRFDAMMAAALFVLLLGAVLGLPAV</sequence>
<dbReference type="AlphaFoldDB" id="A0A4R1NRA1"/>
<accession>A0A4R1NRA1</accession>
<keyword evidence="13 19" id="KW-1133">Transmembrane helix</keyword>
<evidence type="ECO:0000256" key="17">
    <source>
        <dbReference type="ARBA" id="ARBA00023264"/>
    </source>
</evidence>